<feature type="non-terminal residue" evidence="2">
    <location>
        <position position="131"/>
    </location>
</feature>
<sequence length="131" mass="14786">MTTNSTDQPKPSSPFPQTVQMMECGAAISSGQMEQFVSNFQQSTRRWEIIVYPAMFAFVVLAGYGFFLIYSLTNDMSSMARSMDSEMGEHMETMATSIVTLSEEIQTMSKQVKIMTRTITDISGKHEKIHF</sequence>
<evidence type="ECO:0000313" key="2">
    <source>
        <dbReference type="EMBL" id="OAD19096.1"/>
    </source>
</evidence>
<name>A0A176RTQ1_9GAMM</name>
<proteinExistence type="predicted"/>
<keyword evidence="1" id="KW-0812">Transmembrane</keyword>
<organism evidence="2 3">
    <name type="scientific">Candidatus Thiomargarita nelsonii</name>
    <dbReference type="NCBI Taxonomy" id="1003181"/>
    <lineage>
        <taxon>Bacteria</taxon>
        <taxon>Pseudomonadati</taxon>
        <taxon>Pseudomonadota</taxon>
        <taxon>Gammaproteobacteria</taxon>
        <taxon>Thiotrichales</taxon>
        <taxon>Thiotrichaceae</taxon>
        <taxon>Thiomargarita</taxon>
    </lineage>
</organism>
<keyword evidence="1" id="KW-0472">Membrane</keyword>
<reference evidence="2 3" key="1">
    <citation type="submission" date="2016-05" db="EMBL/GenBank/DDBJ databases">
        <title>Single-cell genome of chain-forming Candidatus Thiomargarita nelsonii and comparison to other large sulfur-oxidizing bacteria.</title>
        <authorList>
            <person name="Winkel M."/>
            <person name="Salman V."/>
            <person name="Woyke T."/>
            <person name="Schulz-Vogt H."/>
            <person name="Richter M."/>
            <person name="Flood B."/>
            <person name="Bailey J."/>
            <person name="Amann R."/>
            <person name="Mussmann M."/>
        </authorList>
    </citation>
    <scope>NUCLEOTIDE SEQUENCE [LARGE SCALE GENOMIC DNA]</scope>
    <source>
        <strain evidence="2 3">THI036</strain>
    </source>
</reference>
<keyword evidence="3" id="KW-1185">Reference proteome</keyword>
<comment type="caution">
    <text evidence="2">The sequence shown here is derived from an EMBL/GenBank/DDBJ whole genome shotgun (WGS) entry which is preliminary data.</text>
</comment>
<keyword evidence="1" id="KW-1133">Transmembrane helix</keyword>
<protein>
    <submittedName>
        <fullName evidence="2">Uncharacterized protein</fullName>
    </submittedName>
</protein>
<dbReference type="AlphaFoldDB" id="A0A176RTQ1"/>
<feature type="transmembrane region" description="Helical" evidence="1">
    <location>
        <begin position="49"/>
        <end position="73"/>
    </location>
</feature>
<gene>
    <name evidence="2" type="ORF">THIOM_005288</name>
</gene>
<evidence type="ECO:0000313" key="3">
    <source>
        <dbReference type="Proteomes" id="UP000076962"/>
    </source>
</evidence>
<accession>A0A176RTQ1</accession>
<evidence type="ECO:0000256" key="1">
    <source>
        <dbReference type="SAM" id="Phobius"/>
    </source>
</evidence>
<dbReference type="Proteomes" id="UP000076962">
    <property type="component" value="Unassembled WGS sequence"/>
</dbReference>
<dbReference type="EMBL" id="LUTY01002947">
    <property type="protein sequence ID" value="OAD19096.1"/>
    <property type="molecule type" value="Genomic_DNA"/>
</dbReference>